<protein>
    <submittedName>
        <fullName evidence="8">MFS general substrate transporter</fullName>
    </submittedName>
</protein>
<evidence type="ECO:0000256" key="2">
    <source>
        <dbReference type="ARBA" id="ARBA00022448"/>
    </source>
</evidence>
<evidence type="ECO:0000256" key="4">
    <source>
        <dbReference type="ARBA" id="ARBA00022989"/>
    </source>
</evidence>
<dbReference type="PANTHER" id="PTHR23502">
    <property type="entry name" value="MAJOR FACILITATOR SUPERFAMILY"/>
    <property type="match status" value="1"/>
</dbReference>
<dbReference type="Proteomes" id="UP000242381">
    <property type="component" value="Unassembled WGS sequence"/>
</dbReference>
<dbReference type="OMA" id="TMIMTEP"/>
<evidence type="ECO:0000313" key="8">
    <source>
        <dbReference type="EMBL" id="ORE20862.1"/>
    </source>
</evidence>
<evidence type="ECO:0000259" key="7">
    <source>
        <dbReference type="PROSITE" id="PS50850"/>
    </source>
</evidence>
<comment type="subcellular location">
    <subcellularLocation>
        <location evidence="1">Membrane</location>
        <topology evidence="1">Multi-pass membrane protein</topology>
    </subcellularLocation>
</comment>
<feature type="transmembrane region" description="Helical" evidence="6">
    <location>
        <begin position="364"/>
        <end position="388"/>
    </location>
</feature>
<keyword evidence="4 6" id="KW-1133">Transmembrane helix</keyword>
<evidence type="ECO:0000256" key="5">
    <source>
        <dbReference type="ARBA" id="ARBA00023136"/>
    </source>
</evidence>
<dbReference type="SUPFAM" id="SSF103473">
    <property type="entry name" value="MFS general substrate transporter"/>
    <property type="match status" value="1"/>
</dbReference>
<feature type="transmembrane region" description="Helical" evidence="6">
    <location>
        <begin position="132"/>
        <end position="150"/>
    </location>
</feature>
<feature type="transmembrane region" description="Helical" evidence="6">
    <location>
        <begin position="225"/>
        <end position="246"/>
    </location>
</feature>
<feature type="domain" description="Major facilitator superfamily (MFS) profile" evidence="7">
    <location>
        <begin position="134"/>
        <end position="569"/>
    </location>
</feature>
<sequence>MDKPSSVSRSVNMNKIRLNDIEKKDTTLPKSNNRRSTCSDASTINDTYVIQEPIPLQETTSYVEQIREQLPPGVLATRTLSIQPYPSKDTDLEALPSRVLSHHSEKHPLTHYVNWEENDPECPYNWSKSYKYIHTMVVALFVVSAAFGSSVITGRLDGVVESFGCSHEVAILQVSLMVIGFMIGPLLWSPASEVMGRKPIYIVALGLYTIFNIPCAVATNIETVLVCRFFCGFFASVALTLAGGSISDIFPTETRGYAVAYFAAAPYAGPVLGPIVGGWISIGTQSWRWIYWVNMIFAGVTWILSIFLPETYHPVLLAKRAKRLRKETGDPTYVTVEEEFPVPISELVQANLIRPFVMLATEPILILMSLYIAIIYALLYAFFFAYPIIFGRIYHMNDGFIGLTFIGILIGAGFALIATPYFEKIYRNTIQKNGKATPEDRLMGMMFAAPFVPISLFIFSWTSYPWVHWIGPVISGLPFGFGMVLLYYSANNYLIDCFSRYVTSALAAKVLVRSSSGAAFPLFIEQMYDRLGDQWASTLLAFISLAIVPIPFAFYRWGAKIRAKSRAAS</sequence>
<dbReference type="GO" id="GO:0000329">
    <property type="term" value="C:fungal-type vacuole membrane"/>
    <property type="evidence" value="ECO:0007669"/>
    <property type="project" value="TreeGrafter"/>
</dbReference>
<dbReference type="PANTHER" id="PTHR23502:SF132">
    <property type="entry name" value="POLYAMINE TRANSPORTER 2-RELATED"/>
    <property type="match status" value="1"/>
</dbReference>
<keyword evidence="5 6" id="KW-0472">Membrane</keyword>
<evidence type="ECO:0000256" key="1">
    <source>
        <dbReference type="ARBA" id="ARBA00004141"/>
    </source>
</evidence>
<dbReference type="VEuPathDB" id="FungiDB:BCV72DRAFT_255799"/>
<feature type="transmembrane region" description="Helical" evidence="6">
    <location>
        <begin position="400"/>
        <end position="422"/>
    </location>
</feature>
<proteinExistence type="predicted"/>
<dbReference type="Pfam" id="PF07690">
    <property type="entry name" value="MFS_1"/>
    <property type="match status" value="1"/>
</dbReference>
<accession>A0A1X0S9A4</accession>
<feature type="transmembrane region" description="Helical" evidence="6">
    <location>
        <begin position="442"/>
        <end position="461"/>
    </location>
</feature>
<feature type="transmembrane region" description="Helical" evidence="6">
    <location>
        <begin position="289"/>
        <end position="309"/>
    </location>
</feature>
<evidence type="ECO:0000256" key="3">
    <source>
        <dbReference type="ARBA" id="ARBA00022692"/>
    </source>
</evidence>
<dbReference type="AlphaFoldDB" id="A0A1X0S9A4"/>
<dbReference type="InterPro" id="IPR011701">
    <property type="entry name" value="MFS"/>
</dbReference>
<feature type="transmembrane region" description="Helical" evidence="6">
    <location>
        <begin position="467"/>
        <end position="489"/>
    </location>
</feature>
<name>A0A1X0S9A4_RHIZD</name>
<dbReference type="EMBL" id="KV921287">
    <property type="protein sequence ID" value="ORE20862.1"/>
    <property type="molecule type" value="Genomic_DNA"/>
</dbReference>
<keyword evidence="3 6" id="KW-0812">Transmembrane</keyword>
<feature type="transmembrane region" description="Helical" evidence="6">
    <location>
        <begin position="170"/>
        <end position="188"/>
    </location>
</feature>
<dbReference type="CDD" id="cd17323">
    <property type="entry name" value="MFS_Tpo1_MDR_like"/>
    <property type="match status" value="1"/>
</dbReference>
<evidence type="ECO:0000313" key="9">
    <source>
        <dbReference type="Proteomes" id="UP000242381"/>
    </source>
</evidence>
<dbReference type="InterPro" id="IPR036259">
    <property type="entry name" value="MFS_trans_sf"/>
</dbReference>
<dbReference type="GO" id="GO:0000297">
    <property type="term" value="F:spermine transmembrane transporter activity"/>
    <property type="evidence" value="ECO:0007669"/>
    <property type="project" value="TreeGrafter"/>
</dbReference>
<dbReference type="Gene3D" id="1.20.1250.20">
    <property type="entry name" value="MFS general substrate transporter like domains"/>
    <property type="match status" value="1"/>
</dbReference>
<feature type="transmembrane region" description="Helical" evidence="6">
    <location>
        <begin position="200"/>
        <end position="219"/>
    </location>
</feature>
<organism evidence="8 9">
    <name type="scientific">Rhizopus microsporus</name>
    <dbReference type="NCBI Taxonomy" id="58291"/>
    <lineage>
        <taxon>Eukaryota</taxon>
        <taxon>Fungi</taxon>
        <taxon>Fungi incertae sedis</taxon>
        <taxon>Mucoromycota</taxon>
        <taxon>Mucoromycotina</taxon>
        <taxon>Mucoromycetes</taxon>
        <taxon>Mucorales</taxon>
        <taxon>Mucorineae</taxon>
        <taxon>Rhizopodaceae</taxon>
        <taxon>Rhizopus</taxon>
    </lineage>
</organism>
<keyword evidence="2" id="KW-0813">Transport</keyword>
<dbReference type="FunFam" id="1.20.1250.20:FF:000011">
    <property type="entry name" value="MFS multidrug transporter, putative"/>
    <property type="match status" value="1"/>
</dbReference>
<dbReference type="GO" id="GO:0005886">
    <property type="term" value="C:plasma membrane"/>
    <property type="evidence" value="ECO:0007669"/>
    <property type="project" value="TreeGrafter"/>
</dbReference>
<dbReference type="InterPro" id="IPR020846">
    <property type="entry name" value="MFS_dom"/>
</dbReference>
<feature type="transmembrane region" description="Helical" evidence="6">
    <location>
        <begin position="258"/>
        <end position="283"/>
    </location>
</feature>
<reference evidence="8 9" key="1">
    <citation type="journal article" date="2016" name="Proc. Natl. Acad. Sci. U.S.A.">
        <title>Lipid metabolic changes in an early divergent fungus govern the establishment of a mutualistic symbiosis with endobacteria.</title>
        <authorList>
            <person name="Lastovetsky O.A."/>
            <person name="Gaspar M.L."/>
            <person name="Mondo S.J."/>
            <person name="LaButti K.M."/>
            <person name="Sandor L."/>
            <person name="Grigoriev I.V."/>
            <person name="Henry S.A."/>
            <person name="Pawlowska T.E."/>
        </authorList>
    </citation>
    <scope>NUCLEOTIDE SEQUENCE [LARGE SCALE GENOMIC DNA]</scope>
    <source>
        <strain evidence="8 9">ATCC 11559</strain>
    </source>
</reference>
<gene>
    <name evidence="8" type="ORF">BCV71DRAFT_195420</name>
</gene>
<feature type="transmembrane region" description="Helical" evidence="6">
    <location>
        <begin position="501"/>
        <end position="523"/>
    </location>
</feature>
<dbReference type="PROSITE" id="PS50850">
    <property type="entry name" value="MFS"/>
    <property type="match status" value="1"/>
</dbReference>
<feature type="transmembrane region" description="Helical" evidence="6">
    <location>
        <begin position="535"/>
        <end position="555"/>
    </location>
</feature>
<evidence type="ECO:0000256" key="6">
    <source>
        <dbReference type="SAM" id="Phobius"/>
    </source>
</evidence>